<accession>A0A2T0TRA4</accession>
<dbReference type="Proteomes" id="UP000239210">
    <property type="component" value="Unassembled WGS sequence"/>
</dbReference>
<dbReference type="InterPro" id="IPR011004">
    <property type="entry name" value="Trimer_LpxA-like_sf"/>
</dbReference>
<dbReference type="CDD" id="cd03354">
    <property type="entry name" value="LbH_SAT"/>
    <property type="match status" value="1"/>
</dbReference>
<comment type="similarity">
    <text evidence="3">Belongs to the transferase hexapeptide repeat family.</text>
</comment>
<comment type="catalytic activity">
    <reaction evidence="3">
        <text>L-serine + acetyl-CoA = O-acetyl-L-serine + CoA</text>
        <dbReference type="Rhea" id="RHEA:24560"/>
        <dbReference type="ChEBI" id="CHEBI:33384"/>
        <dbReference type="ChEBI" id="CHEBI:57287"/>
        <dbReference type="ChEBI" id="CHEBI:57288"/>
        <dbReference type="ChEBI" id="CHEBI:58340"/>
        <dbReference type="EC" id="2.3.1.30"/>
    </reaction>
</comment>
<sequence>MSDAVPGPGFRRWATQDWAVNAGYPDSRLLLLAFRTAQWAVRHWGLPGRALAFGYSLFTSLFVGVELPPELEVGPRLRVFHPHGIVLNPRVRLGADCVLRQHVTIGNVVRRDGSEKGVASAGDDVEFGAGCVVVGAVHVGSHARVGALSLVLRDVPEWGVVLGVPAELVRVDDPGHRRAAIASEV</sequence>
<keyword evidence="1 3" id="KW-0808">Transferase</keyword>
<keyword evidence="2 3" id="KW-0012">Acyltransferase</keyword>
<dbReference type="OrthoDB" id="2643438at2"/>
<dbReference type="Gene3D" id="2.160.10.10">
    <property type="entry name" value="Hexapeptide repeat proteins"/>
    <property type="match status" value="1"/>
</dbReference>
<organism evidence="4 5">
    <name type="scientific">Geodermatophilus tzadiensis</name>
    <dbReference type="NCBI Taxonomy" id="1137988"/>
    <lineage>
        <taxon>Bacteria</taxon>
        <taxon>Bacillati</taxon>
        <taxon>Actinomycetota</taxon>
        <taxon>Actinomycetes</taxon>
        <taxon>Geodermatophilales</taxon>
        <taxon>Geodermatophilaceae</taxon>
        <taxon>Geodermatophilus</taxon>
    </lineage>
</organism>
<comment type="caution">
    <text evidence="4">The sequence shown here is derived from an EMBL/GenBank/DDBJ whole genome shotgun (WGS) entry which is preliminary data.</text>
</comment>
<dbReference type="RefSeq" id="WP_106278423.1">
    <property type="nucleotide sequence ID" value="NZ_PVTG01000010.1"/>
</dbReference>
<dbReference type="SUPFAM" id="SSF51161">
    <property type="entry name" value="Trimeric LpxA-like enzymes"/>
    <property type="match status" value="1"/>
</dbReference>
<dbReference type="InterPro" id="IPR045304">
    <property type="entry name" value="LbH_SAT"/>
</dbReference>
<evidence type="ECO:0000256" key="2">
    <source>
        <dbReference type="ARBA" id="ARBA00023315"/>
    </source>
</evidence>
<dbReference type="PIRSF" id="PIRSF000441">
    <property type="entry name" value="CysE"/>
    <property type="match status" value="1"/>
</dbReference>
<dbReference type="PANTHER" id="PTHR42811">
    <property type="entry name" value="SERINE ACETYLTRANSFERASE"/>
    <property type="match status" value="1"/>
</dbReference>
<name>A0A2T0TRA4_9ACTN</name>
<evidence type="ECO:0000313" key="5">
    <source>
        <dbReference type="Proteomes" id="UP000239210"/>
    </source>
</evidence>
<protein>
    <recommendedName>
        <fullName evidence="3">Serine acetyltransferase</fullName>
        <ecNumber evidence="3">2.3.1.30</ecNumber>
    </recommendedName>
</protein>
<dbReference type="GO" id="GO:0005737">
    <property type="term" value="C:cytoplasm"/>
    <property type="evidence" value="ECO:0007669"/>
    <property type="project" value="InterPro"/>
</dbReference>
<dbReference type="InterPro" id="IPR005881">
    <property type="entry name" value="Ser_O-AcTrfase"/>
</dbReference>
<proteinExistence type="inferred from homology"/>
<dbReference type="AlphaFoldDB" id="A0A2T0TRA4"/>
<reference evidence="4 5" key="1">
    <citation type="submission" date="2018-03" db="EMBL/GenBank/DDBJ databases">
        <title>Genomic Encyclopedia of Archaeal and Bacterial Type Strains, Phase II (KMG-II): from individual species to whole genera.</title>
        <authorList>
            <person name="Goeker M."/>
        </authorList>
    </citation>
    <scope>NUCLEOTIDE SEQUENCE [LARGE SCALE GENOMIC DNA]</scope>
    <source>
        <strain evidence="4 5">DSM 45416</strain>
    </source>
</reference>
<evidence type="ECO:0000313" key="4">
    <source>
        <dbReference type="EMBL" id="PRY48163.1"/>
    </source>
</evidence>
<dbReference type="EMBL" id="PVTG01000010">
    <property type="protein sequence ID" value="PRY48163.1"/>
    <property type="molecule type" value="Genomic_DNA"/>
</dbReference>
<evidence type="ECO:0000256" key="1">
    <source>
        <dbReference type="ARBA" id="ARBA00022679"/>
    </source>
</evidence>
<dbReference type="EC" id="2.3.1.30" evidence="3"/>
<dbReference type="GO" id="GO:0006535">
    <property type="term" value="P:cysteine biosynthetic process from serine"/>
    <property type="evidence" value="ECO:0007669"/>
    <property type="project" value="InterPro"/>
</dbReference>
<dbReference type="GO" id="GO:0009001">
    <property type="term" value="F:serine O-acetyltransferase activity"/>
    <property type="evidence" value="ECO:0007669"/>
    <property type="project" value="UniProtKB-EC"/>
</dbReference>
<gene>
    <name evidence="4" type="ORF">LY71_11049</name>
</gene>
<keyword evidence="5" id="KW-1185">Reference proteome</keyword>
<evidence type="ECO:0000256" key="3">
    <source>
        <dbReference type="PIRNR" id="PIRNR000441"/>
    </source>
</evidence>